<reference evidence="4 5" key="1">
    <citation type="submission" date="2021-10" db="EMBL/GenBank/DDBJ databases">
        <authorList>
            <person name="Grouzdev D.S."/>
            <person name="Pantiukh K.S."/>
            <person name="Krutkina M.S."/>
        </authorList>
    </citation>
    <scope>NUCLEOTIDE SEQUENCE [LARGE SCALE GENOMIC DNA]</scope>
    <source>
        <strain evidence="4 5">Z-7514</strain>
    </source>
</reference>
<dbReference type="InterPro" id="IPR036291">
    <property type="entry name" value="NAD(P)-bd_dom_sf"/>
</dbReference>
<dbReference type="PANTHER" id="PTHR42879:SF2">
    <property type="entry name" value="3-OXOACYL-[ACYL-CARRIER-PROTEIN] REDUCTASE FABG"/>
    <property type="match status" value="1"/>
</dbReference>
<evidence type="ECO:0000256" key="2">
    <source>
        <dbReference type="ARBA" id="ARBA00023002"/>
    </source>
</evidence>
<dbReference type="PRINTS" id="PR00081">
    <property type="entry name" value="GDHRDH"/>
</dbReference>
<dbReference type="EMBL" id="JAJFAT010000004">
    <property type="protein sequence ID" value="MCC3144583.1"/>
    <property type="molecule type" value="Genomic_DNA"/>
</dbReference>
<comment type="similarity">
    <text evidence="1">Belongs to the short-chain dehydrogenases/reductases (SDR) family.</text>
</comment>
<keyword evidence="3" id="KW-0753">Steroid metabolism</keyword>
<dbReference type="Gene3D" id="3.40.50.720">
    <property type="entry name" value="NAD(P)-binding Rossmann-like Domain"/>
    <property type="match status" value="1"/>
</dbReference>
<evidence type="ECO:0000256" key="3">
    <source>
        <dbReference type="ARBA" id="ARBA00023221"/>
    </source>
</evidence>
<keyword evidence="5" id="KW-1185">Reference proteome</keyword>
<dbReference type="PANTHER" id="PTHR42879">
    <property type="entry name" value="3-OXOACYL-(ACYL-CARRIER-PROTEIN) REDUCTASE"/>
    <property type="match status" value="1"/>
</dbReference>
<keyword evidence="2" id="KW-0560">Oxidoreductase</keyword>
<gene>
    <name evidence="4" type="ORF">LJ207_04495</name>
</gene>
<dbReference type="Pfam" id="PF13561">
    <property type="entry name" value="adh_short_C2"/>
    <property type="match status" value="1"/>
</dbReference>
<dbReference type="InterPro" id="IPR002347">
    <property type="entry name" value="SDR_fam"/>
</dbReference>
<dbReference type="Proteomes" id="UP001199296">
    <property type="component" value="Unassembled WGS sequence"/>
</dbReference>
<dbReference type="GO" id="GO:0008202">
    <property type="term" value="P:steroid metabolic process"/>
    <property type="evidence" value="ECO:0007669"/>
    <property type="project" value="UniProtKB-KW"/>
</dbReference>
<evidence type="ECO:0000313" key="5">
    <source>
        <dbReference type="Proteomes" id="UP001199296"/>
    </source>
</evidence>
<dbReference type="RefSeq" id="WP_229344472.1">
    <property type="nucleotide sequence ID" value="NZ_JAJFAT010000004.1"/>
</dbReference>
<name>A0AAW4WU03_9FIRM</name>
<dbReference type="PRINTS" id="PR00080">
    <property type="entry name" value="SDRFAMILY"/>
</dbReference>
<dbReference type="FunFam" id="3.40.50.720:FF:000173">
    <property type="entry name" value="3-oxoacyl-[acyl-carrier protein] reductase"/>
    <property type="match status" value="1"/>
</dbReference>
<dbReference type="InterPro" id="IPR050259">
    <property type="entry name" value="SDR"/>
</dbReference>
<dbReference type="GO" id="GO:0016491">
    <property type="term" value="F:oxidoreductase activity"/>
    <property type="evidence" value="ECO:0007669"/>
    <property type="project" value="UniProtKB-KW"/>
</dbReference>
<accession>A0AAW4WU03</accession>
<sequence length="255" mass="27907">MEEDYLGIKGKKALVTGSSRGVGKAIALALAEAGADVAVNYRSSAEEALDVVEEIREMGRESLAIQADLAYPDQALKLMEKTVERFGELDLLVNNAAFFPTNWVKDISLKEWQKTLDVNLTAVFICSKFLVNHALENEKKAKILNINSQAAFHGSTTGHAHYAASKGGMWTFTISLAREVADKGINVNGMALGIVETEMVKPLLKEDEEYYLARIPKNEFAKPEEMADIAVFLLSQKADYITGATLDATGGMLMR</sequence>
<protein>
    <submittedName>
        <fullName evidence="4">3-oxoacyl-ACP reductase FabG</fullName>
    </submittedName>
</protein>
<organism evidence="4 5">
    <name type="scientific">Halanaerobium polyolivorans</name>
    <dbReference type="NCBI Taxonomy" id="2886943"/>
    <lineage>
        <taxon>Bacteria</taxon>
        <taxon>Bacillati</taxon>
        <taxon>Bacillota</taxon>
        <taxon>Clostridia</taxon>
        <taxon>Halanaerobiales</taxon>
        <taxon>Halanaerobiaceae</taxon>
        <taxon>Halanaerobium</taxon>
    </lineage>
</organism>
<evidence type="ECO:0000256" key="1">
    <source>
        <dbReference type="ARBA" id="ARBA00006484"/>
    </source>
</evidence>
<comment type="caution">
    <text evidence="4">The sequence shown here is derived from an EMBL/GenBank/DDBJ whole genome shotgun (WGS) entry which is preliminary data.</text>
</comment>
<keyword evidence="3" id="KW-0443">Lipid metabolism</keyword>
<proteinExistence type="inferred from homology"/>
<evidence type="ECO:0000313" key="4">
    <source>
        <dbReference type="EMBL" id="MCC3144583.1"/>
    </source>
</evidence>
<dbReference type="AlphaFoldDB" id="A0AAW4WU03"/>
<dbReference type="SUPFAM" id="SSF51735">
    <property type="entry name" value="NAD(P)-binding Rossmann-fold domains"/>
    <property type="match status" value="1"/>
</dbReference>